<dbReference type="GO" id="GO:0003677">
    <property type="term" value="F:DNA binding"/>
    <property type="evidence" value="ECO:0007669"/>
    <property type="project" value="UniProtKB-KW"/>
</dbReference>
<dbReference type="AlphaFoldDB" id="A0A2T0TDK3"/>
<protein>
    <submittedName>
        <fullName evidence="2">YbaB/EbfC DNA-binding family protein</fullName>
    </submittedName>
</protein>
<comment type="caution">
    <text evidence="2">The sequence shown here is derived from an EMBL/GenBank/DDBJ whole genome shotgun (WGS) entry which is preliminary data.</text>
</comment>
<feature type="region of interest" description="Disordered" evidence="1">
    <location>
        <begin position="106"/>
        <end position="133"/>
    </location>
</feature>
<accession>A0A2T0TDK3</accession>
<dbReference type="Gene3D" id="3.30.1310.10">
    <property type="entry name" value="Nucleoid-associated protein YbaB-like domain"/>
    <property type="match status" value="1"/>
</dbReference>
<reference evidence="2 3" key="1">
    <citation type="submission" date="2018-03" db="EMBL/GenBank/DDBJ databases">
        <title>Genomic Encyclopedia of Archaeal and Bacterial Type Strains, Phase II (KMG-II): from individual species to whole genera.</title>
        <authorList>
            <person name="Goeker M."/>
        </authorList>
    </citation>
    <scope>NUCLEOTIDE SEQUENCE [LARGE SCALE GENOMIC DNA]</scope>
    <source>
        <strain evidence="2 3">DSM 44720</strain>
    </source>
</reference>
<feature type="compositionally biased region" description="Pro residues" evidence="1">
    <location>
        <begin position="174"/>
        <end position="189"/>
    </location>
</feature>
<name>A0A2T0TDK3_9PSEU</name>
<evidence type="ECO:0000313" key="3">
    <source>
        <dbReference type="Proteomes" id="UP000239494"/>
    </source>
</evidence>
<dbReference type="RefSeq" id="WP_106187276.1">
    <property type="nucleotide sequence ID" value="NZ_PVTF01000003.1"/>
</dbReference>
<dbReference type="EMBL" id="PVTF01000003">
    <property type="protein sequence ID" value="PRY43746.1"/>
    <property type="molecule type" value="Genomic_DNA"/>
</dbReference>
<dbReference type="SUPFAM" id="SSF82607">
    <property type="entry name" value="YbaB-like"/>
    <property type="match status" value="1"/>
</dbReference>
<dbReference type="InterPro" id="IPR036894">
    <property type="entry name" value="YbaB-like_sf"/>
</dbReference>
<dbReference type="Pfam" id="PF02575">
    <property type="entry name" value="YbaB_DNA_bd"/>
    <property type="match status" value="1"/>
</dbReference>
<sequence>MNELDQAEQRRQASERLAEVLAHSTGTVEHPTGLALVTATATGELVGLRLHPAALSHGPDALGRLVVETARLATDAAVQRGYNELAKSLGDSMAIAFEGFAGPPPFRAAADAAAHAPQPQTPAPPQHTRAPHHVGVQPAFQPAFQVDDQPSYGATIQAPPEPEAQEPPAVRPFAPTPPPPARPARGPRPPVDDDEDAYFADPFGTGGSGR</sequence>
<organism evidence="2 3">
    <name type="scientific">Umezawaea tangerina</name>
    <dbReference type="NCBI Taxonomy" id="84725"/>
    <lineage>
        <taxon>Bacteria</taxon>
        <taxon>Bacillati</taxon>
        <taxon>Actinomycetota</taxon>
        <taxon>Actinomycetes</taxon>
        <taxon>Pseudonocardiales</taxon>
        <taxon>Pseudonocardiaceae</taxon>
        <taxon>Umezawaea</taxon>
    </lineage>
</organism>
<proteinExistence type="predicted"/>
<feature type="region of interest" description="Disordered" evidence="1">
    <location>
        <begin position="150"/>
        <end position="210"/>
    </location>
</feature>
<dbReference type="Proteomes" id="UP000239494">
    <property type="component" value="Unassembled WGS sequence"/>
</dbReference>
<dbReference type="InterPro" id="IPR004401">
    <property type="entry name" value="YbaB/EbfC"/>
</dbReference>
<gene>
    <name evidence="2" type="ORF">CLV43_103495</name>
</gene>
<evidence type="ECO:0000256" key="1">
    <source>
        <dbReference type="SAM" id="MobiDB-lite"/>
    </source>
</evidence>
<keyword evidence="2" id="KW-0238">DNA-binding</keyword>
<dbReference type="OrthoDB" id="3689339at2"/>
<feature type="compositionally biased region" description="Low complexity" evidence="1">
    <location>
        <begin position="107"/>
        <end position="118"/>
    </location>
</feature>
<keyword evidence="3" id="KW-1185">Reference proteome</keyword>
<evidence type="ECO:0000313" key="2">
    <source>
        <dbReference type="EMBL" id="PRY43746.1"/>
    </source>
</evidence>